<organism evidence="19 20">
    <name type="scientific">Marinobacter xestospongiae</name>
    <dbReference type="NCBI Taxonomy" id="994319"/>
    <lineage>
        <taxon>Bacteria</taxon>
        <taxon>Pseudomonadati</taxon>
        <taxon>Pseudomonadota</taxon>
        <taxon>Gammaproteobacteria</taxon>
        <taxon>Pseudomonadales</taxon>
        <taxon>Marinobacteraceae</taxon>
        <taxon>Marinobacter</taxon>
    </lineage>
</organism>
<comment type="similarity">
    <text evidence="2 14 15">Belongs to the TonB-dependent receptor family.</text>
</comment>
<dbReference type="PANTHER" id="PTHR32552:SF68">
    <property type="entry name" value="FERRICHROME OUTER MEMBRANE TRANSPORTER_PHAGE RECEPTOR"/>
    <property type="match status" value="1"/>
</dbReference>
<evidence type="ECO:0000256" key="6">
    <source>
        <dbReference type="ARBA" id="ARBA00022692"/>
    </source>
</evidence>
<dbReference type="Gene3D" id="2.40.170.20">
    <property type="entry name" value="TonB-dependent receptor, beta-barrel domain"/>
    <property type="match status" value="1"/>
</dbReference>
<evidence type="ECO:0000256" key="8">
    <source>
        <dbReference type="ARBA" id="ARBA00023004"/>
    </source>
</evidence>
<evidence type="ECO:0000256" key="12">
    <source>
        <dbReference type="ARBA" id="ARBA00023170"/>
    </source>
</evidence>
<comment type="subcellular location">
    <subcellularLocation>
        <location evidence="1 14">Cell outer membrane</location>
        <topology evidence="1 14">Multi-pass membrane protein</topology>
    </subcellularLocation>
</comment>
<protein>
    <submittedName>
        <fullName evidence="19">TonB-dependent siderophore receptor</fullName>
    </submittedName>
</protein>
<evidence type="ECO:0000256" key="10">
    <source>
        <dbReference type="ARBA" id="ARBA00023077"/>
    </source>
</evidence>
<dbReference type="InterPro" id="IPR036942">
    <property type="entry name" value="Beta-barrel_TonB_sf"/>
</dbReference>
<keyword evidence="12 19" id="KW-0675">Receptor</keyword>
<dbReference type="InterPro" id="IPR037066">
    <property type="entry name" value="Plug_dom_sf"/>
</dbReference>
<evidence type="ECO:0000256" key="15">
    <source>
        <dbReference type="RuleBase" id="RU003357"/>
    </source>
</evidence>
<evidence type="ECO:0000256" key="1">
    <source>
        <dbReference type="ARBA" id="ARBA00004571"/>
    </source>
</evidence>
<evidence type="ECO:0000256" key="13">
    <source>
        <dbReference type="ARBA" id="ARBA00023237"/>
    </source>
</evidence>
<keyword evidence="6 14" id="KW-0812">Transmembrane</keyword>
<evidence type="ECO:0000256" key="16">
    <source>
        <dbReference type="SAM" id="SignalP"/>
    </source>
</evidence>
<keyword evidence="20" id="KW-1185">Reference proteome</keyword>
<dbReference type="CDD" id="cd01347">
    <property type="entry name" value="ligand_gated_channel"/>
    <property type="match status" value="1"/>
</dbReference>
<evidence type="ECO:0000256" key="5">
    <source>
        <dbReference type="ARBA" id="ARBA00022496"/>
    </source>
</evidence>
<dbReference type="NCBIfam" id="TIGR01783">
    <property type="entry name" value="TonB-siderophor"/>
    <property type="match status" value="1"/>
</dbReference>
<keyword evidence="8" id="KW-0408">Iron</keyword>
<dbReference type="InterPro" id="IPR010105">
    <property type="entry name" value="TonB_sidphr_rcpt"/>
</dbReference>
<reference evidence="19 20" key="1">
    <citation type="submission" date="2023-10" db="EMBL/GenBank/DDBJ databases">
        <title>Characteristics and mechanism of a salt-tolerant marine origin heterotrophic nitrifying- aerobic denitrifying bacteria Marinobacter xestospongiae HN1.</title>
        <authorList>
            <person name="Qi R."/>
        </authorList>
    </citation>
    <scope>NUCLEOTIDE SEQUENCE [LARGE SCALE GENOMIC DNA]</scope>
    <source>
        <strain evidence="19 20">HN1</strain>
    </source>
</reference>
<keyword evidence="9" id="KW-0406">Ion transport</keyword>
<evidence type="ECO:0000256" key="14">
    <source>
        <dbReference type="PROSITE-ProRule" id="PRU01360"/>
    </source>
</evidence>
<evidence type="ECO:0000313" key="19">
    <source>
        <dbReference type="EMBL" id="MDV2078282.1"/>
    </source>
</evidence>
<dbReference type="Pfam" id="PF07715">
    <property type="entry name" value="Plug"/>
    <property type="match status" value="1"/>
</dbReference>
<evidence type="ECO:0000256" key="9">
    <source>
        <dbReference type="ARBA" id="ARBA00023065"/>
    </source>
</evidence>
<dbReference type="InterPro" id="IPR012910">
    <property type="entry name" value="Plug_dom"/>
</dbReference>
<evidence type="ECO:0000256" key="4">
    <source>
        <dbReference type="ARBA" id="ARBA00022452"/>
    </source>
</evidence>
<name>A0ABU3VVH5_9GAMM</name>
<gene>
    <name evidence="19" type="ORF">RYS15_06275</name>
</gene>
<sequence>MPYSRDPFVPGLPRTRLGLMSIALVPAVLMTTGAQAAEGDAATQLQALEVVSTALKVDVPLVETPRPAAVVNEEELAERNVQSLDESFRYRAGVLSGLYGADNDTDWFRIRGFDNSTYQDGLRIYREGFYQWLPEPFGLERVELLKGPASILYGEAPPGGVINAISKRPSDAPQGLLQLQAGNREHRQLGVDQSGELSDQARYRIVGMYKYREGDLDRTENERFYVAPSLQFDLGEATTLTLLSSFQKDDAVPTNGFKLTYGTLQDTPYGKVDPSTNLSEPDYDQNNRTQASIGYELEHRFNDTWTGIQNLRYQRLDVDLQSTYALMVNPENDREAVRGLVYRDGRTRSWTVDSRLVGRFYSERTENTLLLGIDYQNLGTNGQEADPFPFGAPLDMFDPVYGNFTPVADADLLTRDIDKQQTGLYLQNQLRLDDRWVVLAGARYDHAETDNLNASSGAMQRSDDEAVSLSGGLMYLADNGLSPYLSYTESFQPLTRTDDDGRLYDPREGKQLEVGLKYAPRGFDGYLTAAAFDLEEENSLVTAPGGFQVQEGERRSRGFELEGVGYLTDQLQATLAYAYTDTERKNKASGDESRAALIPRHLASAWLDYQFQGPLDGLKLGGGVRYVGESVDGDTEVPSYTLMDLMASYAITPQWLAQLNVNNVADKEYVASCDYWCYYGESRSIIGSLSYRW</sequence>
<dbReference type="Proteomes" id="UP001269819">
    <property type="component" value="Unassembled WGS sequence"/>
</dbReference>
<comment type="caution">
    <text evidence="19">The sequence shown here is derived from an EMBL/GenBank/DDBJ whole genome shotgun (WGS) entry which is preliminary data.</text>
</comment>
<evidence type="ECO:0000259" key="18">
    <source>
        <dbReference type="Pfam" id="PF07715"/>
    </source>
</evidence>
<evidence type="ECO:0000256" key="3">
    <source>
        <dbReference type="ARBA" id="ARBA00022448"/>
    </source>
</evidence>
<evidence type="ECO:0000256" key="2">
    <source>
        <dbReference type="ARBA" id="ARBA00009810"/>
    </source>
</evidence>
<evidence type="ECO:0000259" key="17">
    <source>
        <dbReference type="Pfam" id="PF00593"/>
    </source>
</evidence>
<dbReference type="SUPFAM" id="SSF56935">
    <property type="entry name" value="Porins"/>
    <property type="match status" value="1"/>
</dbReference>
<evidence type="ECO:0000256" key="7">
    <source>
        <dbReference type="ARBA" id="ARBA00022729"/>
    </source>
</evidence>
<dbReference type="Gene3D" id="2.170.130.10">
    <property type="entry name" value="TonB-dependent receptor, plug domain"/>
    <property type="match status" value="1"/>
</dbReference>
<feature type="chain" id="PRO_5046315264" evidence="16">
    <location>
        <begin position="37"/>
        <end position="693"/>
    </location>
</feature>
<keyword evidence="11 14" id="KW-0472">Membrane</keyword>
<evidence type="ECO:0000313" key="20">
    <source>
        <dbReference type="Proteomes" id="UP001269819"/>
    </source>
</evidence>
<accession>A0ABU3VVH5</accession>
<keyword evidence="4 14" id="KW-1134">Transmembrane beta strand</keyword>
<dbReference type="PANTHER" id="PTHR32552">
    <property type="entry name" value="FERRICHROME IRON RECEPTOR-RELATED"/>
    <property type="match status" value="1"/>
</dbReference>
<feature type="signal peptide" evidence="16">
    <location>
        <begin position="1"/>
        <end position="36"/>
    </location>
</feature>
<dbReference type="InterPro" id="IPR039426">
    <property type="entry name" value="TonB-dep_rcpt-like"/>
</dbReference>
<feature type="domain" description="TonB-dependent receptor plug" evidence="18">
    <location>
        <begin position="61"/>
        <end position="161"/>
    </location>
</feature>
<keyword evidence="7 16" id="KW-0732">Signal</keyword>
<dbReference type="Pfam" id="PF00593">
    <property type="entry name" value="TonB_dep_Rec_b-barrel"/>
    <property type="match status" value="1"/>
</dbReference>
<keyword evidence="3 14" id="KW-0813">Transport</keyword>
<keyword evidence="13 14" id="KW-0998">Cell outer membrane</keyword>
<evidence type="ECO:0000256" key="11">
    <source>
        <dbReference type="ARBA" id="ARBA00023136"/>
    </source>
</evidence>
<dbReference type="InterPro" id="IPR000531">
    <property type="entry name" value="Beta-barrel_TonB"/>
</dbReference>
<keyword evidence="5" id="KW-0410">Iron transport</keyword>
<feature type="domain" description="TonB-dependent receptor-like beta-barrel" evidence="17">
    <location>
        <begin position="232"/>
        <end position="664"/>
    </location>
</feature>
<dbReference type="RefSeq" id="WP_316973079.1">
    <property type="nucleotide sequence ID" value="NZ_JAWIIJ010000003.1"/>
</dbReference>
<dbReference type="PROSITE" id="PS52016">
    <property type="entry name" value="TONB_DEPENDENT_REC_3"/>
    <property type="match status" value="1"/>
</dbReference>
<dbReference type="EMBL" id="JAWIIJ010000003">
    <property type="protein sequence ID" value="MDV2078282.1"/>
    <property type="molecule type" value="Genomic_DNA"/>
</dbReference>
<keyword evidence="10 15" id="KW-0798">TonB box</keyword>
<proteinExistence type="inferred from homology"/>